<comment type="similarity">
    <text evidence="2">Belongs to the EamA transporter family.</text>
</comment>
<dbReference type="Pfam" id="PF00892">
    <property type="entry name" value="EamA"/>
    <property type="match status" value="2"/>
</dbReference>
<feature type="transmembrane region" description="Helical" evidence="6">
    <location>
        <begin position="288"/>
        <end position="305"/>
    </location>
</feature>
<dbReference type="PANTHER" id="PTHR32322:SF2">
    <property type="entry name" value="EAMA DOMAIN-CONTAINING PROTEIN"/>
    <property type="match status" value="1"/>
</dbReference>
<evidence type="ECO:0000256" key="5">
    <source>
        <dbReference type="ARBA" id="ARBA00023136"/>
    </source>
</evidence>
<feature type="transmembrane region" description="Helical" evidence="6">
    <location>
        <begin position="51"/>
        <end position="74"/>
    </location>
</feature>
<name>A0ABY6BGQ4_9GAMM</name>
<keyword evidence="9" id="KW-1185">Reference proteome</keyword>
<feature type="transmembrane region" description="Helical" evidence="6">
    <location>
        <begin position="24"/>
        <end position="45"/>
    </location>
</feature>
<dbReference type="InterPro" id="IPR050638">
    <property type="entry name" value="AA-Vitamin_Transporters"/>
</dbReference>
<sequence>MNRPSSAAEAALSAAVPLNARHGLALAAIAAVFFSAKAIIAKLLYRHGVDAVLVLTLRMVLAAPFFAAVAAWQFRHAPPLTRRDYALIGVLGLMGYYLSSFLDFLGLQYISAGLERLILFLTPSIVLLIAATVMRRRIERHQWLALVVAYLGIVLVFVQDLRLGGDGVWLGGALVFGSAVAYAIYLTGTGELVSRVGSTRLVAYAMCVSTGACVAQFLVLRPIEALAVSCEVYGLSLLNAVFCTVLPVFLTMAAVARVGAPAVSQTGMIGPVSTVFLGALILDEPVTGLQLAGSALVMGGMYLLSRGRR</sequence>
<dbReference type="PANTHER" id="PTHR32322">
    <property type="entry name" value="INNER MEMBRANE TRANSPORTER"/>
    <property type="match status" value="1"/>
</dbReference>
<evidence type="ECO:0000313" key="9">
    <source>
        <dbReference type="Proteomes" id="UP001064632"/>
    </source>
</evidence>
<gene>
    <name evidence="8" type="ORF">N4264_04705</name>
</gene>
<feature type="transmembrane region" description="Helical" evidence="6">
    <location>
        <begin position="262"/>
        <end position="282"/>
    </location>
</feature>
<evidence type="ECO:0000313" key="8">
    <source>
        <dbReference type="EMBL" id="UXI68957.1"/>
    </source>
</evidence>
<keyword evidence="5 6" id="KW-0472">Membrane</keyword>
<keyword evidence="3 6" id="KW-0812">Transmembrane</keyword>
<evidence type="ECO:0000256" key="2">
    <source>
        <dbReference type="ARBA" id="ARBA00007362"/>
    </source>
</evidence>
<evidence type="ECO:0000256" key="3">
    <source>
        <dbReference type="ARBA" id="ARBA00022692"/>
    </source>
</evidence>
<dbReference type="RefSeq" id="WP_261695916.1">
    <property type="nucleotide sequence ID" value="NZ_CP104694.1"/>
</dbReference>
<feature type="domain" description="EamA" evidence="7">
    <location>
        <begin position="171"/>
        <end position="305"/>
    </location>
</feature>
<comment type="subcellular location">
    <subcellularLocation>
        <location evidence="1">Membrane</location>
        <topology evidence="1">Multi-pass membrane protein</topology>
    </subcellularLocation>
</comment>
<feature type="transmembrane region" description="Helical" evidence="6">
    <location>
        <begin position="86"/>
        <end position="111"/>
    </location>
</feature>
<feature type="transmembrane region" description="Helical" evidence="6">
    <location>
        <begin position="232"/>
        <end position="255"/>
    </location>
</feature>
<dbReference type="InterPro" id="IPR000620">
    <property type="entry name" value="EamA_dom"/>
</dbReference>
<evidence type="ECO:0000256" key="4">
    <source>
        <dbReference type="ARBA" id="ARBA00022989"/>
    </source>
</evidence>
<protein>
    <submittedName>
        <fullName evidence="8">DMT family transporter</fullName>
    </submittedName>
</protein>
<feature type="transmembrane region" description="Helical" evidence="6">
    <location>
        <begin position="117"/>
        <end position="134"/>
    </location>
</feature>
<feature type="domain" description="EamA" evidence="7">
    <location>
        <begin position="23"/>
        <end position="157"/>
    </location>
</feature>
<evidence type="ECO:0000259" key="7">
    <source>
        <dbReference type="Pfam" id="PF00892"/>
    </source>
</evidence>
<dbReference type="SUPFAM" id="SSF103481">
    <property type="entry name" value="Multidrug resistance efflux transporter EmrE"/>
    <property type="match status" value="2"/>
</dbReference>
<dbReference type="Proteomes" id="UP001064632">
    <property type="component" value="Chromosome"/>
</dbReference>
<proteinExistence type="inferred from homology"/>
<dbReference type="InterPro" id="IPR037185">
    <property type="entry name" value="EmrE-like"/>
</dbReference>
<evidence type="ECO:0000256" key="6">
    <source>
        <dbReference type="SAM" id="Phobius"/>
    </source>
</evidence>
<accession>A0ABY6BGQ4</accession>
<reference evidence="8" key="1">
    <citation type="submission" date="2022-09" db="EMBL/GenBank/DDBJ databases">
        <title>Tahibacter sp. nov., isolated from a fresh water.</title>
        <authorList>
            <person name="Baek J.H."/>
            <person name="Lee J.K."/>
            <person name="Kim J.M."/>
            <person name="Jeon C.O."/>
        </authorList>
    </citation>
    <scope>NUCLEOTIDE SEQUENCE</scope>
    <source>
        <strain evidence="8">W38</strain>
    </source>
</reference>
<evidence type="ECO:0000256" key="1">
    <source>
        <dbReference type="ARBA" id="ARBA00004141"/>
    </source>
</evidence>
<dbReference type="EMBL" id="CP104694">
    <property type="protein sequence ID" value="UXI68957.1"/>
    <property type="molecule type" value="Genomic_DNA"/>
</dbReference>
<feature type="transmembrane region" description="Helical" evidence="6">
    <location>
        <begin position="143"/>
        <end position="161"/>
    </location>
</feature>
<keyword evidence="4 6" id="KW-1133">Transmembrane helix</keyword>
<organism evidence="8 9">
    <name type="scientific">Tahibacter amnicola</name>
    <dbReference type="NCBI Taxonomy" id="2976241"/>
    <lineage>
        <taxon>Bacteria</taxon>
        <taxon>Pseudomonadati</taxon>
        <taxon>Pseudomonadota</taxon>
        <taxon>Gammaproteobacteria</taxon>
        <taxon>Lysobacterales</taxon>
        <taxon>Rhodanobacteraceae</taxon>
        <taxon>Tahibacter</taxon>
    </lineage>
</organism>
<feature type="transmembrane region" description="Helical" evidence="6">
    <location>
        <begin position="167"/>
        <end position="189"/>
    </location>
</feature>
<feature type="transmembrane region" description="Helical" evidence="6">
    <location>
        <begin position="201"/>
        <end position="220"/>
    </location>
</feature>